<proteinExistence type="predicted"/>
<sequence>MPGMSDGSGETAEREPEDWIVRPPERPAAAQAADASETTTVPSAERPDSAAELTSAAPPATGPAQARTGAEPTAPSGAAVPTGNAVPTGASGDAVPTGDAVPAEATVPAPPGGAPSGAATVTLGQVPPAGAPESAQAPAGAAPPASAPAPATASVSAEPPSAPPQRRPLHAEDPYGTPPYGGPGPWAPAPPVQRPVTTPAHGTVLPSSAGPMPPYGAPATQPAPGAGYPGPQQSPPPAAPPGAARADQPYPAAPDGTVPAHPGPSAGLSAGPPAGPAARRAAESGVPVQPDGAPVQPDPSALPPGPAPAHDHPGAPQGAWQQYDPWRAPLQGGPLPPPAARRTPRGVLVAGAVALALLAGGVGGGIGAYVERYGGINDIKLPQAAGDSGGRKPDSVAGIARAALPGVVTIHVRGNAEQGTGTGFVLDREGHILTNNHVVEPAGSGGEISVTFSGGQTAKAKVVGQDGGYDLAVVQVEGVTGLRPLPLGNSDSVQVGDPVVAIGAPFDLANTVTAGIISAKQRPITAGGQKGDGSDISYVDALQTDAPINPGNSGGPLVDARARVIGINSAIRAADSNGGPDGGGQGGSIGLGFAIPINQAKRVAEELINTGRATHPVIGVTLEMEYAGDGARVSAHSKNGKAPVVPGGPGAKAGIRPGDVITQVDGAPVHSGEELIVKIRSHRPGDTLALTVQRDGKERSVRLRLGSSTTG</sequence>
<protein>
    <submittedName>
        <fullName evidence="5">Trypsin-like peptidase domain-containing protein</fullName>
    </submittedName>
</protein>
<dbReference type="PANTHER" id="PTHR43343">
    <property type="entry name" value="PEPTIDASE S12"/>
    <property type="match status" value="1"/>
</dbReference>
<feature type="region of interest" description="Disordered" evidence="3">
    <location>
        <begin position="1"/>
        <end position="341"/>
    </location>
</feature>
<dbReference type="SUPFAM" id="SSF50494">
    <property type="entry name" value="Trypsin-like serine proteases"/>
    <property type="match status" value="1"/>
</dbReference>
<dbReference type="InterPro" id="IPR001478">
    <property type="entry name" value="PDZ"/>
</dbReference>
<name>A0ABY6P7F4_9ACTN</name>
<dbReference type="EMBL" id="CP110636">
    <property type="protein sequence ID" value="UZJ29728.1"/>
    <property type="molecule type" value="Genomic_DNA"/>
</dbReference>
<dbReference type="InterPro" id="IPR051201">
    <property type="entry name" value="Chloro_Bact_Ser_Proteases"/>
</dbReference>
<accession>A0ABY6P7F4</accession>
<dbReference type="PROSITE" id="PS50106">
    <property type="entry name" value="PDZ"/>
    <property type="match status" value="1"/>
</dbReference>
<evidence type="ECO:0000256" key="1">
    <source>
        <dbReference type="ARBA" id="ARBA00022670"/>
    </source>
</evidence>
<keyword evidence="6" id="KW-1185">Reference proteome</keyword>
<feature type="domain" description="PDZ" evidence="4">
    <location>
        <begin position="619"/>
        <end position="696"/>
    </location>
</feature>
<feature type="compositionally biased region" description="Pro residues" evidence="3">
    <location>
        <begin position="176"/>
        <end position="193"/>
    </location>
</feature>
<dbReference type="RefSeq" id="WP_265361252.1">
    <property type="nucleotide sequence ID" value="NZ_CP110636.1"/>
</dbReference>
<dbReference type="PRINTS" id="PR00834">
    <property type="entry name" value="PROTEASES2C"/>
</dbReference>
<dbReference type="InterPro" id="IPR009003">
    <property type="entry name" value="Peptidase_S1_PA"/>
</dbReference>
<evidence type="ECO:0000313" key="5">
    <source>
        <dbReference type="EMBL" id="UZJ29728.1"/>
    </source>
</evidence>
<dbReference type="SUPFAM" id="SSF50156">
    <property type="entry name" value="PDZ domain-like"/>
    <property type="match status" value="1"/>
</dbReference>
<dbReference type="Pfam" id="PF13365">
    <property type="entry name" value="Trypsin_2"/>
    <property type="match status" value="1"/>
</dbReference>
<dbReference type="PANTHER" id="PTHR43343:SF3">
    <property type="entry name" value="PROTEASE DO-LIKE 8, CHLOROPLASTIC"/>
    <property type="match status" value="1"/>
</dbReference>
<organism evidence="5 6">
    <name type="scientific">Streptomyces endophytica</name>
    <dbReference type="NCBI Taxonomy" id="2991496"/>
    <lineage>
        <taxon>Bacteria</taxon>
        <taxon>Bacillati</taxon>
        <taxon>Actinomycetota</taxon>
        <taxon>Actinomycetes</taxon>
        <taxon>Kitasatosporales</taxon>
        <taxon>Streptomycetaceae</taxon>
        <taxon>Streptomyces</taxon>
    </lineage>
</organism>
<evidence type="ECO:0000313" key="6">
    <source>
        <dbReference type="Proteomes" id="UP001164959"/>
    </source>
</evidence>
<dbReference type="Gene3D" id="2.30.42.10">
    <property type="match status" value="1"/>
</dbReference>
<feature type="compositionally biased region" description="Basic and acidic residues" evidence="3">
    <location>
        <begin position="11"/>
        <end position="25"/>
    </location>
</feature>
<feature type="compositionally biased region" description="Low complexity" evidence="3">
    <location>
        <begin position="116"/>
        <end position="159"/>
    </location>
</feature>
<dbReference type="Gene3D" id="2.40.10.120">
    <property type="match status" value="1"/>
</dbReference>
<evidence type="ECO:0000256" key="2">
    <source>
        <dbReference type="ARBA" id="ARBA00022801"/>
    </source>
</evidence>
<gene>
    <name evidence="5" type="ORF">OJ254_03765</name>
</gene>
<evidence type="ECO:0000259" key="4">
    <source>
        <dbReference type="PROSITE" id="PS50106"/>
    </source>
</evidence>
<dbReference type="Pfam" id="PF13180">
    <property type="entry name" value="PDZ_2"/>
    <property type="match status" value="1"/>
</dbReference>
<dbReference type="Proteomes" id="UP001164959">
    <property type="component" value="Chromosome"/>
</dbReference>
<dbReference type="InterPro" id="IPR036034">
    <property type="entry name" value="PDZ_sf"/>
</dbReference>
<feature type="compositionally biased region" description="Low complexity" evidence="3">
    <location>
        <begin position="259"/>
        <end position="279"/>
    </location>
</feature>
<feature type="compositionally biased region" description="Pro residues" evidence="3">
    <location>
        <begin position="296"/>
        <end position="307"/>
    </location>
</feature>
<feature type="compositionally biased region" description="Low complexity" evidence="3">
    <location>
        <begin position="217"/>
        <end position="231"/>
    </location>
</feature>
<evidence type="ECO:0000256" key="3">
    <source>
        <dbReference type="SAM" id="MobiDB-lite"/>
    </source>
</evidence>
<keyword evidence="1" id="KW-0645">Protease</keyword>
<dbReference type="CDD" id="cd06779">
    <property type="entry name" value="cpPDZ_Deg_HtrA-like"/>
    <property type="match status" value="1"/>
</dbReference>
<dbReference type="SMART" id="SM00228">
    <property type="entry name" value="PDZ"/>
    <property type="match status" value="1"/>
</dbReference>
<dbReference type="InterPro" id="IPR001940">
    <property type="entry name" value="Peptidase_S1C"/>
</dbReference>
<reference evidence="5" key="1">
    <citation type="submission" date="2022-11" db="EMBL/GenBank/DDBJ databases">
        <title>Identification and genomic analyses of a novel endophytic actinobacterium Streptomyces endophytica sp. nov. with potential for biocontrol of Yam anthracnose.</title>
        <authorList>
            <person name="Huang X."/>
        </authorList>
    </citation>
    <scope>NUCLEOTIDE SEQUENCE</scope>
    <source>
        <strain evidence="5">HNM0140</strain>
    </source>
</reference>
<keyword evidence="2" id="KW-0378">Hydrolase</keyword>